<dbReference type="EMBL" id="GBEZ01015869">
    <property type="protein sequence ID" value="JAC70330.1"/>
    <property type="molecule type" value="Transcribed_RNA"/>
</dbReference>
<organism evidence="1">
    <name type="scientific">Tetraselmis sp. GSL018</name>
    <dbReference type="NCBI Taxonomy" id="582737"/>
    <lineage>
        <taxon>Eukaryota</taxon>
        <taxon>Viridiplantae</taxon>
        <taxon>Chlorophyta</taxon>
        <taxon>core chlorophytes</taxon>
        <taxon>Chlorodendrophyceae</taxon>
        <taxon>Chlorodendrales</taxon>
        <taxon>Chlorodendraceae</taxon>
        <taxon>Tetraselmis</taxon>
    </lineage>
</organism>
<accession>A0A061RI33</accession>
<sequence length="50" mass="4886">MRGGAGIYSSAAARKQGSLAPASSIFSTDSAQHIADVGSGCGDDEYGGHA</sequence>
<reference evidence="1" key="1">
    <citation type="submission" date="2014-05" db="EMBL/GenBank/DDBJ databases">
        <title>The transcriptome of the halophilic microalga Tetraselmis sp. GSL018 isolated from the Great Salt Lake, Utah.</title>
        <authorList>
            <person name="Jinkerson R.E."/>
            <person name="D'Adamo S."/>
            <person name="Posewitz M.C."/>
        </authorList>
    </citation>
    <scope>NUCLEOTIDE SEQUENCE</scope>
    <source>
        <strain evidence="1">GSL018</strain>
    </source>
</reference>
<proteinExistence type="predicted"/>
<dbReference type="AlphaFoldDB" id="A0A061RI33"/>
<name>A0A061RI33_9CHLO</name>
<feature type="non-terminal residue" evidence="1">
    <location>
        <position position="50"/>
    </location>
</feature>
<evidence type="ECO:0000313" key="1">
    <source>
        <dbReference type="EMBL" id="JAC70330.1"/>
    </source>
</evidence>
<gene>
    <name evidence="1" type="ORF">TSPGSL018_4388</name>
</gene>
<protein>
    <submittedName>
        <fullName evidence="1">Uncharacterized protein</fullName>
    </submittedName>
</protein>